<keyword evidence="1 6" id="KW-0963">Cytoplasm</keyword>
<name>F2NNU2_MARHT</name>
<keyword evidence="2 6" id="KW-0436">Ligase</keyword>
<comment type="subcellular location">
    <subcellularLocation>
        <location evidence="6">Cytoplasm</location>
    </subcellularLocation>
</comment>
<evidence type="ECO:0000256" key="3">
    <source>
        <dbReference type="ARBA" id="ARBA00022741"/>
    </source>
</evidence>
<dbReference type="Gene3D" id="3.30.1280.10">
    <property type="entry name" value="Phosphoribosylformylglycinamidine synthase subunit PurS"/>
    <property type="match status" value="1"/>
</dbReference>
<dbReference type="eggNOG" id="COG1828">
    <property type="taxonomic scope" value="Bacteria"/>
</dbReference>
<dbReference type="PANTHER" id="PTHR34696">
    <property type="entry name" value="PHOSPHORIBOSYLFORMYLGLYCINAMIDINE SYNTHASE SUBUNIT PURS"/>
    <property type="match status" value="1"/>
</dbReference>
<dbReference type="GO" id="GO:0005737">
    <property type="term" value="C:cytoplasm"/>
    <property type="evidence" value="ECO:0007669"/>
    <property type="project" value="UniProtKB-SubCell"/>
</dbReference>
<dbReference type="RefSeq" id="WP_013703368.1">
    <property type="nucleotide sequence ID" value="NC_015387.1"/>
</dbReference>
<dbReference type="GO" id="GO:0006189">
    <property type="term" value="P:'de novo' IMP biosynthetic process"/>
    <property type="evidence" value="ECO:0007669"/>
    <property type="project" value="UniProtKB-UniRule"/>
</dbReference>
<dbReference type="NCBIfam" id="TIGR00302">
    <property type="entry name" value="phosphoribosylformylglycinamidine synthase subunit PurS"/>
    <property type="match status" value="1"/>
</dbReference>
<keyword evidence="4 6" id="KW-0658">Purine biosynthesis</keyword>
<dbReference type="HAMAP" id="MF_01926">
    <property type="entry name" value="PurS"/>
    <property type="match status" value="1"/>
</dbReference>
<dbReference type="PANTHER" id="PTHR34696:SF1">
    <property type="entry name" value="PHOSPHORIBOSYLFORMYLGLYCINAMIDINE SYNTHASE SUBUNIT PURS"/>
    <property type="match status" value="1"/>
</dbReference>
<keyword evidence="3 6" id="KW-0547">Nucleotide-binding</keyword>
<dbReference type="UniPathway" id="UPA00074">
    <property type="reaction ID" value="UER00128"/>
</dbReference>
<evidence type="ECO:0000313" key="7">
    <source>
        <dbReference type="EMBL" id="AEB11316.1"/>
    </source>
</evidence>
<dbReference type="Pfam" id="PF02700">
    <property type="entry name" value="PurS"/>
    <property type="match status" value="1"/>
</dbReference>
<dbReference type="HOGENOM" id="CLU_164833_3_0_0"/>
<proteinExistence type="inferred from homology"/>
<accession>F2NNU2</accession>
<evidence type="ECO:0000256" key="1">
    <source>
        <dbReference type="ARBA" id="ARBA00022490"/>
    </source>
</evidence>
<dbReference type="GO" id="GO:0004642">
    <property type="term" value="F:phosphoribosylformylglycinamidine synthase activity"/>
    <property type="evidence" value="ECO:0007669"/>
    <property type="project" value="UniProtKB-UniRule"/>
</dbReference>
<comment type="function">
    <text evidence="6">Part of the phosphoribosylformylglycinamidine synthase complex involved in the purines biosynthetic pathway. Catalyzes the ATP-dependent conversion of formylglycinamide ribonucleotide (FGAR) and glutamine to yield formylglycinamidine ribonucleotide (FGAM) and glutamate. The FGAM synthase complex is composed of three subunits. PurQ produces an ammonia molecule by converting glutamine to glutamate. PurL transfers the ammonia molecule to FGAR to form FGAM in an ATP-dependent manner. PurS interacts with PurQ and PurL and is thought to assist in the transfer of the ammonia molecule from PurQ to PurL.</text>
</comment>
<gene>
    <name evidence="6" type="primary">purS</name>
    <name evidence="7" type="ordered locus">Marky_0565</name>
</gene>
<protein>
    <recommendedName>
        <fullName evidence="6">Phosphoribosylformylglycinamidine synthase subunit PurS</fullName>
        <shortName evidence="6">FGAM synthase</shortName>
        <ecNumber evidence="6">6.3.5.3</ecNumber>
    </recommendedName>
    <alternativeName>
        <fullName evidence="6">Formylglycinamide ribonucleotide amidotransferase subunit III</fullName>
        <shortName evidence="6">FGAR amidotransferase III</shortName>
        <shortName evidence="6">FGAR-AT III</shortName>
    </alternativeName>
    <alternativeName>
        <fullName evidence="6">Phosphoribosylformylglycinamidine synthase subunit III</fullName>
    </alternativeName>
</protein>
<comment type="catalytic activity">
    <reaction evidence="6">
        <text>N(2)-formyl-N(1)-(5-phospho-beta-D-ribosyl)glycinamide + L-glutamine + ATP + H2O = 2-formamido-N(1)-(5-O-phospho-beta-D-ribosyl)acetamidine + L-glutamate + ADP + phosphate + H(+)</text>
        <dbReference type="Rhea" id="RHEA:17129"/>
        <dbReference type="ChEBI" id="CHEBI:15377"/>
        <dbReference type="ChEBI" id="CHEBI:15378"/>
        <dbReference type="ChEBI" id="CHEBI:29985"/>
        <dbReference type="ChEBI" id="CHEBI:30616"/>
        <dbReference type="ChEBI" id="CHEBI:43474"/>
        <dbReference type="ChEBI" id="CHEBI:58359"/>
        <dbReference type="ChEBI" id="CHEBI:147286"/>
        <dbReference type="ChEBI" id="CHEBI:147287"/>
        <dbReference type="ChEBI" id="CHEBI:456216"/>
        <dbReference type="EC" id="6.3.5.3"/>
    </reaction>
</comment>
<dbReference type="OrthoDB" id="9799101at2"/>
<keyword evidence="8" id="KW-1185">Reference proteome</keyword>
<sequence>MTYHATILVELKEGILDPQGRALEGVLNRLGFNARNIQVGKVIELELDASSEEEARQQVERMASTITNPVMEVFTYQLKAVEVA</sequence>
<evidence type="ECO:0000313" key="8">
    <source>
        <dbReference type="Proteomes" id="UP000007030"/>
    </source>
</evidence>
<reference evidence="7 8" key="1">
    <citation type="journal article" date="2012" name="Stand. Genomic Sci.">
        <title>Complete genome sequence of the aerobic, heterotroph Marinithermus hydrothermalis type strain (T1(T)) from a deep-sea hydrothermal vent chimney.</title>
        <authorList>
            <person name="Copeland A."/>
            <person name="Gu W."/>
            <person name="Yasawong M."/>
            <person name="Lapidus A."/>
            <person name="Lucas S."/>
            <person name="Deshpande S."/>
            <person name="Pagani I."/>
            <person name="Tapia R."/>
            <person name="Cheng J.F."/>
            <person name="Goodwin L.A."/>
            <person name="Pitluck S."/>
            <person name="Liolios K."/>
            <person name="Ivanova N."/>
            <person name="Mavromatis K."/>
            <person name="Mikhailova N."/>
            <person name="Pati A."/>
            <person name="Chen A."/>
            <person name="Palaniappan K."/>
            <person name="Land M."/>
            <person name="Pan C."/>
            <person name="Brambilla E.M."/>
            <person name="Rohde M."/>
            <person name="Tindall B.J."/>
            <person name="Sikorski J."/>
            <person name="Goker M."/>
            <person name="Detter J.C."/>
            <person name="Bristow J."/>
            <person name="Eisen J.A."/>
            <person name="Markowitz V."/>
            <person name="Hugenholtz P."/>
            <person name="Kyrpides N.C."/>
            <person name="Klenk H.P."/>
            <person name="Woyke T."/>
        </authorList>
    </citation>
    <scope>NUCLEOTIDE SEQUENCE [LARGE SCALE GENOMIC DNA]</scope>
    <source>
        <strain evidence="8">DSM 14884 / JCM 11576 / T1</strain>
    </source>
</reference>
<dbReference type="AlphaFoldDB" id="F2NNU2"/>
<dbReference type="Proteomes" id="UP000007030">
    <property type="component" value="Chromosome"/>
</dbReference>
<dbReference type="KEGG" id="mhd:Marky_0565"/>
<dbReference type="EC" id="6.3.5.3" evidence="6"/>
<evidence type="ECO:0000256" key="5">
    <source>
        <dbReference type="ARBA" id="ARBA00022840"/>
    </source>
</evidence>
<evidence type="ECO:0000256" key="2">
    <source>
        <dbReference type="ARBA" id="ARBA00022598"/>
    </source>
</evidence>
<comment type="similarity">
    <text evidence="6">Belongs to the PurS family.</text>
</comment>
<dbReference type="EMBL" id="CP002630">
    <property type="protein sequence ID" value="AEB11316.1"/>
    <property type="molecule type" value="Genomic_DNA"/>
</dbReference>
<evidence type="ECO:0000256" key="6">
    <source>
        <dbReference type="HAMAP-Rule" id="MF_01926"/>
    </source>
</evidence>
<dbReference type="STRING" id="869210.Marky_0565"/>
<dbReference type="InterPro" id="IPR036604">
    <property type="entry name" value="PurS-like_sf"/>
</dbReference>
<comment type="subunit">
    <text evidence="6">Part of the FGAM synthase complex composed of 1 PurL, 1 PurQ and 2 PurS subunits.</text>
</comment>
<evidence type="ECO:0000256" key="4">
    <source>
        <dbReference type="ARBA" id="ARBA00022755"/>
    </source>
</evidence>
<dbReference type="GO" id="GO:0005524">
    <property type="term" value="F:ATP binding"/>
    <property type="evidence" value="ECO:0007669"/>
    <property type="project" value="UniProtKB-UniRule"/>
</dbReference>
<dbReference type="SUPFAM" id="SSF82697">
    <property type="entry name" value="PurS-like"/>
    <property type="match status" value="1"/>
</dbReference>
<organism evidence="7 8">
    <name type="scientific">Marinithermus hydrothermalis (strain DSM 14884 / JCM 11576 / T1)</name>
    <dbReference type="NCBI Taxonomy" id="869210"/>
    <lineage>
        <taxon>Bacteria</taxon>
        <taxon>Thermotogati</taxon>
        <taxon>Deinococcota</taxon>
        <taxon>Deinococci</taxon>
        <taxon>Thermales</taxon>
        <taxon>Thermaceae</taxon>
        <taxon>Marinithermus</taxon>
    </lineage>
</organism>
<keyword evidence="5 6" id="KW-0067">ATP-binding</keyword>
<dbReference type="NCBIfam" id="NF004630">
    <property type="entry name" value="PRK05974.1"/>
    <property type="match status" value="1"/>
</dbReference>
<comment type="pathway">
    <text evidence="6">Purine metabolism; IMP biosynthesis via de novo pathway; 5-amino-1-(5-phospho-D-ribosyl)imidazole from N(2)-formyl-N(1)-(5-phospho-D-ribosyl)glycinamide: step 1/2.</text>
</comment>
<dbReference type="InterPro" id="IPR003850">
    <property type="entry name" value="PurS"/>
</dbReference>